<name>Q2LY54_SYNAS</name>
<gene>
    <name evidence="2" type="ORF">SYN_02087</name>
</gene>
<dbReference type="Gene3D" id="2.30.110.10">
    <property type="entry name" value="Electron Transport, Fmn-binding Protein, Chain A"/>
    <property type="match status" value="1"/>
</dbReference>
<evidence type="ECO:0000313" key="3">
    <source>
        <dbReference type="Proteomes" id="UP000001933"/>
    </source>
</evidence>
<dbReference type="KEGG" id="sat:SYN_02087"/>
<organism evidence="2 3">
    <name type="scientific">Syntrophus aciditrophicus (strain SB)</name>
    <dbReference type="NCBI Taxonomy" id="56780"/>
    <lineage>
        <taxon>Bacteria</taxon>
        <taxon>Pseudomonadati</taxon>
        <taxon>Thermodesulfobacteriota</taxon>
        <taxon>Syntrophia</taxon>
        <taxon>Syntrophales</taxon>
        <taxon>Syntrophaceae</taxon>
        <taxon>Syntrophus</taxon>
    </lineage>
</organism>
<dbReference type="Proteomes" id="UP000001933">
    <property type="component" value="Chromosome"/>
</dbReference>
<dbReference type="DNASU" id="3882528"/>
<evidence type="ECO:0000313" key="2">
    <source>
        <dbReference type="EMBL" id="ABC79012.1"/>
    </source>
</evidence>
<dbReference type="InterPro" id="IPR012349">
    <property type="entry name" value="Split_barrel_FMN-bd"/>
</dbReference>
<dbReference type="Pfam" id="PF01243">
    <property type="entry name" value="PNPOx_N"/>
    <property type="match status" value="1"/>
</dbReference>
<dbReference type="AlphaFoldDB" id="Q2LY54"/>
<dbReference type="eggNOG" id="COG0748">
    <property type="taxonomic scope" value="Bacteria"/>
</dbReference>
<evidence type="ECO:0000259" key="1">
    <source>
        <dbReference type="Pfam" id="PF01243"/>
    </source>
</evidence>
<dbReference type="InterPro" id="IPR011576">
    <property type="entry name" value="Pyridox_Oxase_N"/>
</dbReference>
<dbReference type="HOGENOM" id="CLU_123705_1_0_7"/>
<dbReference type="PANTHER" id="PTHR28040:SF1">
    <property type="entry name" value="PYRIDOXAMINE 5'-PHOSPHATE OXIDASE YLR456W HOMOLOG-RELATED"/>
    <property type="match status" value="1"/>
</dbReference>
<dbReference type="STRING" id="56780.SYN_02087"/>
<dbReference type="EMBL" id="CP000252">
    <property type="protein sequence ID" value="ABC79012.1"/>
    <property type="molecule type" value="Genomic_DNA"/>
</dbReference>
<dbReference type="InterPro" id="IPR052841">
    <property type="entry name" value="PMP_oxidase-like"/>
</dbReference>
<dbReference type="SMR" id="Q2LY54"/>
<feature type="domain" description="Pyridoxamine 5'-phosphate oxidase N-terminal" evidence="1">
    <location>
        <begin position="12"/>
        <end position="141"/>
    </location>
</feature>
<proteinExistence type="predicted"/>
<dbReference type="InParanoid" id="Q2LY54"/>
<reference evidence="2 3" key="1">
    <citation type="journal article" date="2007" name="Proc. Natl. Acad. Sci. U.S.A.">
        <title>The genome of Syntrophus aciditrophicus: life at the thermodynamic limit of microbial growth.</title>
        <authorList>
            <person name="McInerney M.J."/>
            <person name="Rohlin L."/>
            <person name="Mouttaki H."/>
            <person name="Kim U."/>
            <person name="Krupp R.S."/>
            <person name="Rios-Hernandez L."/>
            <person name="Sieber J."/>
            <person name="Struchtemeyer C.G."/>
            <person name="Bhattacharyya A."/>
            <person name="Campbell J.W."/>
            <person name="Gunsalus R.P."/>
        </authorList>
    </citation>
    <scope>NUCLEOTIDE SEQUENCE [LARGE SCALE GENOMIC DNA]</scope>
    <source>
        <strain evidence="2 3">SB</strain>
    </source>
</reference>
<accession>Q2LY54</accession>
<protein>
    <submittedName>
        <fullName evidence="2">Hypothetical cytosolic protein</fullName>
    </submittedName>
</protein>
<dbReference type="GO" id="GO:0005737">
    <property type="term" value="C:cytoplasm"/>
    <property type="evidence" value="ECO:0007669"/>
    <property type="project" value="TreeGrafter"/>
</dbReference>
<dbReference type="PANTHER" id="PTHR28040">
    <property type="entry name" value="PYRIDOXAMINE 5'-PHOSPHATE OXIDASE YLR456W HOMOLOG-RELATED"/>
    <property type="match status" value="1"/>
</dbReference>
<dbReference type="SUPFAM" id="SSF50475">
    <property type="entry name" value="FMN-binding split barrel"/>
    <property type="match status" value="1"/>
</dbReference>
<sequence length="154" mass="17380">MIFLSGGSTMLEGMKKLLKSKDTCVLATASGNEPHCSLMSYAVNDDCREIYMMTFRSTRKYENLLSNPVVSLLVDTREEDNPADRTHTKALTISGQFERIEDEVARLRAKNSLMDRHPHLKTFAENPDTEFFVVKVKSLQLLDGITDASFLTLD</sequence>
<keyword evidence="3" id="KW-1185">Reference proteome</keyword>